<feature type="chain" id="PRO_5045543104" description="DUF3828 domain-containing protein" evidence="1">
    <location>
        <begin position="25"/>
        <end position="160"/>
    </location>
</feature>
<organism evidence="2 3">
    <name type="scientific">Clostridium autoethanogenum DSM 10061</name>
    <dbReference type="NCBI Taxonomy" id="1341692"/>
    <lineage>
        <taxon>Bacteria</taxon>
        <taxon>Bacillati</taxon>
        <taxon>Bacillota</taxon>
        <taxon>Clostridia</taxon>
        <taxon>Eubacteriales</taxon>
        <taxon>Clostridiaceae</taxon>
        <taxon>Clostridium</taxon>
    </lineage>
</organism>
<gene>
    <name evidence="2" type="ORF">CAETHG_05110</name>
</gene>
<proteinExistence type="predicted"/>
<dbReference type="PROSITE" id="PS51257">
    <property type="entry name" value="PROKAR_LIPOPROTEIN"/>
    <property type="match status" value="1"/>
</dbReference>
<reference evidence="2" key="1">
    <citation type="submission" date="2022-05" db="EMBL/GenBank/DDBJ databases">
        <title>Clostridium autoethanogenum isopropanol production via native plasmid pCA replicon.</title>
        <authorList>
            <person name="Brown S."/>
            <person name="Nagaraju S."/>
        </authorList>
    </citation>
    <scope>NUCLEOTIDE SEQUENCE</scope>
    <source>
        <strain evidence="2">DSM 10061</strain>
        <plasmid evidence="2">pCA</plasmid>
    </source>
</reference>
<dbReference type="RefSeq" id="WP_029170238.1">
    <property type="nucleotide sequence ID" value="NZ_ASZX01000070.1"/>
</dbReference>
<dbReference type="EMBL" id="CP097624">
    <property type="protein sequence ID" value="URS74508.1"/>
    <property type="molecule type" value="Genomic_DNA"/>
</dbReference>
<evidence type="ECO:0000313" key="2">
    <source>
        <dbReference type="EMBL" id="URS74508.1"/>
    </source>
</evidence>
<dbReference type="Proteomes" id="UP000017590">
    <property type="component" value="Plasmid pCA"/>
</dbReference>
<evidence type="ECO:0000313" key="3">
    <source>
        <dbReference type="Proteomes" id="UP000017590"/>
    </source>
</evidence>
<keyword evidence="3" id="KW-1185">Reference proteome</keyword>
<accession>A0ABY4TQZ7</accession>
<geneLocation type="plasmid" evidence="2 3">
    <name>pCA</name>
</geneLocation>
<protein>
    <recommendedName>
        <fullName evidence="4">DUF3828 domain-containing protein</fullName>
    </recommendedName>
</protein>
<feature type="signal peptide" evidence="1">
    <location>
        <begin position="1"/>
        <end position="24"/>
    </location>
</feature>
<sequence length="160" mass="18681">MKKVLMIFTSMVLLIFFITGCSGFNETTAKTDSKQALQQFFKTHKNDEVLVSNDQNREKVKEYVNTNFKDYFTKDFLTTTTNYIENGLSMNPDIFYLNDAVSNNNAISNKITFKNDFKIDTPVVNKDDKTVTYEINSDNLLFYKVQMKQEDSKWKINKVQ</sequence>
<evidence type="ECO:0008006" key="4">
    <source>
        <dbReference type="Google" id="ProtNLM"/>
    </source>
</evidence>
<keyword evidence="1" id="KW-0732">Signal</keyword>
<evidence type="ECO:0000256" key="1">
    <source>
        <dbReference type="SAM" id="SignalP"/>
    </source>
</evidence>
<name>A0ABY4TQZ7_9CLOT</name>
<keyword evidence="2" id="KW-0614">Plasmid</keyword>